<evidence type="ECO:0000256" key="1">
    <source>
        <dbReference type="SAM" id="MobiDB-lite"/>
    </source>
</evidence>
<reference evidence="2 3" key="1">
    <citation type="journal article" date="2017" name="Genome Announc.">
        <title>Genome sequence of the saprophytic ascomycete Epicoccum nigrum ICMP 19927 strain isolated from New Zealand.</title>
        <authorList>
            <person name="Fokin M."/>
            <person name="Fleetwood D."/>
            <person name="Weir B.S."/>
            <person name="Villas-Boas S.G."/>
        </authorList>
    </citation>
    <scope>NUCLEOTIDE SEQUENCE [LARGE SCALE GENOMIC DNA]</scope>
    <source>
        <strain evidence="2 3">ICMP 19927</strain>
    </source>
</reference>
<sequence>MTDSTHTINARDLSSRLSRLAQNNDNSDNTKNTVTNHGSNNDNHTTPGGFRRINRATSFDSLPRFTKSSTMSSTSTASTRFSGLHGRPSRALQRQDVEVSPGEFSMPRVPKRSRRSTGASSDSHERRRKEKTSFEAHAYGRHSNQWLFNDFSFTDAARRGFGKVFGREH</sequence>
<feature type="region of interest" description="Disordered" evidence="1">
    <location>
        <begin position="1"/>
        <end position="136"/>
    </location>
</feature>
<dbReference type="AlphaFoldDB" id="A0A1Y2M5Q6"/>
<keyword evidence="3" id="KW-1185">Reference proteome</keyword>
<feature type="compositionally biased region" description="Low complexity" evidence="1">
    <location>
        <begin position="66"/>
        <end position="82"/>
    </location>
</feature>
<protein>
    <submittedName>
        <fullName evidence="2">Uncharacterized protein</fullName>
    </submittedName>
</protein>
<feature type="compositionally biased region" description="Polar residues" evidence="1">
    <location>
        <begin position="15"/>
        <end position="46"/>
    </location>
</feature>
<accession>A0A1Y2M5Q6</accession>
<evidence type="ECO:0000313" key="2">
    <source>
        <dbReference type="EMBL" id="OSS51413.1"/>
    </source>
</evidence>
<gene>
    <name evidence="2" type="ORF">B5807_04004</name>
</gene>
<dbReference type="Proteomes" id="UP000193240">
    <property type="component" value="Unassembled WGS sequence"/>
</dbReference>
<organism evidence="2 3">
    <name type="scientific">Epicoccum nigrum</name>
    <name type="common">Soil fungus</name>
    <name type="synonym">Epicoccum purpurascens</name>
    <dbReference type="NCBI Taxonomy" id="105696"/>
    <lineage>
        <taxon>Eukaryota</taxon>
        <taxon>Fungi</taxon>
        <taxon>Dikarya</taxon>
        <taxon>Ascomycota</taxon>
        <taxon>Pezizomycotina</taxon>
        <taxon>Dothideomycetes</taxon>
        <taxon>Pleosporomycetidae</taxon>
        <taxon>Pleosporales</taxon>
        <taxon>Pleosporineae</taxon>
        <taxon>Didymellaceae</taxon>
        <taxon>Epicoccum</taxon>
    </lineage>
</organism>
<proteinExistence type="predicted"/>
<dbReference type="EMBL" id="KZ107840">
    <property type="protein sequence ID" value="OSS51413.1"/>
    <property type="molecule type" value="Genomic_DNA"/>
</dbReference>
<dbReference type="InParanoid" id="A0A1Y2M5Q6"/>
<evidence type="ECO:0000313" key="3">
    <source>
        <dbReference type="Proteomes" id="UP000193240"/>
    </source>
</evidence>
<name>A0A1Y2M5Q6_EPING</name>
<dbReference type="OMA" id="SRRHTME"/>